<reference evidence="7 8" key="1">
    <citation type="submission" date="2020-03" db="EMBL/GenBank/DDBJ databases">
        <title>WGS of actinomycetes isolated from Thailand.</title>
        <authorList>
            <person name="Thawai C."/>
        </authorList>
    </citation>
    <scope>NUCLEOTIDE SEQUENCE [LARGE SCALE GENOMIC DNA]</scope>
    <source>
        <strain evidence="7 8">FMUSA5-5</strain>
    </source>
</reference>
<evidence type="ECO:0000259" key="6">
    <source>
        <dbReference type="Pfam" id="PF02898"/>
    </source>
</evidence>
<keyword evidence="3" id="KW-0560">Oxidoreductase</keyword>
<keyword evidence="4" id="KW-0408">Iron</keyword>
<dbReference type="SUPFAM" id="SSF56512">
    <property type="entry name" value="Nitric oxide (NO) synthase oxygenase domain"/>
    <property type="match status" value="1"/>
</dbReference>
<evidence type="ECO:0000256" key="4">
    <source>
        <dbReference type="ARBA" id="ARBA00023004"/>
    </source>
</evidence>
<dbReference type="Gene3D" id="3.90.340.10">
    <property type="entry name" value="Nitric Oxide Synthase, Chain A, domain 1"/>
    <property type="match status" value="1"/>
</dbReference>
<evidence type="ECO:0000313" key="7">
    <source>
        <dbReference type="EMBL" id="NJP88783.1"/>
    </source>
</evidence>
<accession>A0ABX1B1C2</accession>
<feature type="domain" description="Nitric oxide synthase (NOS)" evidence="6">
    <location>
        <begin position="10"/>
        <end position="92"/>
    </location>
</feature>
<dbReference type="InterPro" id="IPR036119">
    <property type="entry name" value="NOS_N_sf"/>
</dbReference>
<feature type="region of interest" description="Disordered" evidence="5">
    <location>
        <begin position="123"/>
        <end position="244"/>
    </location>
</feature>
<keyword evidence="1" id="KW-0349">Heme</keyword>
<dbReference type="InterPro" id="IPR004030">
    <property type="entry name" value="NOS_N"/>
</dbReference>
<evidence type="ECO:0000256" key="3">
    <source>
        <dbReference type="ARBA" id="ARBA00023002"/>
    </source>
</evidence>
<evidence type="ECO:0000256" key="2">
    <source>
        <dbReference type="ARBA" id="ARBA00022723"/>
    </source>
</evidence>
<gene>
    <name evidence="7" type="ORF">HCN51_04820</name>
</gene>
<comment type="caution">
    <text evidence="7">The sequence shown here is derived from an EMBL/GenBank/DDBJ whole genome shotgun (WGS) entry which is preliminary data.</text>
</comment>
<evidence type="ECO:0000313" key="8">
    <source>
        <dbReference type="Proteomes" id="UP000696294"/>
    </source>
</evidence>
<organism evidence="7 8">
    <name type="scientific">Nonomuraea composti</name>
    <dbReference type="NCBI Taxonomy" id="2720023"/>
    <lineage>
        <taxon>Bacteria</taxon>
        <taxon>Bacillati</taxon>
        <taxon>Actinomycetota</taxon>
        <taxon>Actinomycetes</taxon>
        <taxon>Streptosporangiales</taxon>
        <taxon>Streptosporangiaceae</taxon>
        <taxon>Nonomuraea</taxon>
    </lineage>
</organism>
<dbReference type="EMBL" id="JAATEP010000002">
    <property type="protein sequence ID" value="NJP88783.1"/>
    <property type="molecule type" value="Genomic_DNA"/>
</dbReference>
<dbReference type="Proteomes" id="UP000696294">
    <property type="component" value="Unassembled WGS sequence"/>
</dbReference>
<dbReference type="Pfam" id="PF02898">
    <property type="entry name" value="NO_synthase"/>
    <property type="match status" value="1"/>
</dbReference>
<dbReference type="InterPro" id="IPR050607">
    <property type="entry name" value="NOS"/>
</dbReference>
<dbReference type="PANTHER" id="PTHR43410">
    <property type="entry name" value="NITRIC OXIDE SYNTHASE OXYGENASE"/>
    <property type="match status" value="1"/>
</dbReference>
<keyword evidence="2" id="KW-0479">Metal-binding</keyword>
<proteinExistence type="predicted"/>
<dbReference type="InterPro" id="IPR044943">
    <property type="entry name" value="NOS_dom_1"/>
</dbReference>
<sequence length="244" mass="27051">MSVSTATAAVVAQDAESFLGLCADGLGWDRERLARRRAAVLNELARTGTYRHTPAELVLGAKLAWRNHTRCIGKLYGKTLMVRECRRLHHPGAIGHAGLPRLLRSRDPVTEFLPVVPFSDDRRVIPGEHSPVVPPDPDSPARRAGPRLSEGVRQRPRRPRRRGARRRDHPHRHRDGPGGDDGAARRGGPAPRPGLLGGDRRHLDRVDLRLAHRVRPRRGPAEEPAEPGVERSGFLPSARARDRP</sequence>
<feature type="compositionally biased region" description="Basic and acidic residues" evidence="5">
    <location>
        <begin position="198"/>
        <end position="210"/>
    </location>
</feature>
<evidence type="ECO:0000256" key="5">
    <source>
        <dbReference type="SAM" id="MobiDB-lite"/>
    </source>
</evidence>
<name>A0ABX1B1C2_9ACTN</name>
<protein>
    <submittedName>
        <fullName evidence="7">Nitric oxide synthase oxygenase</fullName>
    </submittedName>
</protein>
<feature type="compositionally biased region" description="Basic residues" evidence="5">
    <location>
        <begin position="154"/>
        <end position="174"/>
    </location>
</feature>
<keyword evidence="8" id="KW-1185">Reference proteome</keyword>
<evidence type="ECO:0000256" key="1">
    <source>
        <dbReference type="ARBA" id="ARBA00022617"/>
    </source>
</evidence>
<dbReference type="PANTHER" id="PTHR43410:SF1">
    <property type="entry name" value="NITRIC OXIDE SYNTHASE"/>
    <property type="match status" value="1"/>
</dbReference>